<reference evidence="3" key="1">
    <citation type="journal article" date="2023" name="Commun. Biol.">
        <title>Genome analysis of Parmales, the sister group of diatoms, reveals the evolutionary specialization of diatoms from phago-mixotrophs to photoautotrophs.</title>
        <authorList>
            <person name="Ban H."/>
            <person name="Sato S."/>
            <person name="Yoshikawa S."/>
            <person name="Yamada K."/>
            <person name="Nakamura Y."/>
            <person name="Ichinomiya M."/>
            <person name="Sato N."/>
            <person name="Blanc-Mathieu R."/>
            <person name="Endo H."/>
            <person name="Kuwata A."/>
            <person name="Ogata H."/>
        </authorList>
    </citation>
    <scope>NUCLEOTIDE SEQUENCE [LARGE SCALE GENOMIC DNA]</scope>
</reference>
<dbReference type="EMBL" id="BRYA01000866">
    <property type="protein sequence ID" value="GMI34542.1"/>
    <property type="molecule type" value="Genomic_DNA"/>
</dbReference>
<gene>
    <name evidence="2" type="ORF">TrCOL_g13457</name>
</gene>
<evidence type="ECO:0000256" key="1">
    <source>
        <dbReference type="SAM" id="MobiDB-lite"/>
    </source>
</evidence>
<dbReference type="Proteomes" id="UP001165065">
    <property type="component" value="Unassembled WGS sequence"/>
</dbReference>
<keyword evidence="3" id="KW-1185">Reference proteome</keyword>
<accession>A0A9W7G624</accession>
<sequence>DITIKFGGKEDQSAVCEVRVWACRRRGGEIKEMMKEALKEANQRKFKVRIKKGGVGGGALGGGKREGLLGEGKKGSLLGGGKKGGLMKLSKGGAGRGAGRRATRRGREAEEASVQSASVQSLSTMTAATTLAATPPVLTKGSSFLTSQIGPKAFHALTTTLFPTNLKPLAVCGGGKTVVVTPDGGARTLPLGGDEARAGGEGKFLCCYSTTHKKAIVWDLESKSKAREIELAAGLLHFSHYEGGAYTLITEVGCFVWGEEGRERPRAVWRWKEGMKVESVRGYDEHGGVGVVQCKERTWVTDGEGWEELVGVGWAGVVKGEGGFVVGMTGGGKVKIFKKNKGETIVEGDEVDIGEVGEVVGFEVGREKVMILGKARGVVGGWGRKMVFEVNKTFAVEGGAWGGGMDEEAGKIVVGVMEAGGRWDVLGL</sequence>
<comment type="caution">
    <text evidence="2">The sequence shown here is derived from an EMBL/GenBank/DDBJ whole genome shotgun (WGS) entry which is preliminary data.</text>
</comment>
<feature type="non-terminal residue" evidence="2">
    <location>
        <position position="1"/>
    </location>
</feature>
<name>A0A9W7G624_9STRA</name>
<proteinExistence type="predicted"/>
<evidence type="ECO:0000313" key="2">
    <source>
        <dbReference type="EMBL" id="GMI34542.1"/>
    </source>
</evidence>
<evidence type="ECO:0000313" key="3">
    <source>
        <dbReference type="Proteomes" id="UP001165065"/>
    </source>
</evidence>
<organism evidence="2 3">
    <name type="scientific">Triparma columacea</name>
    <dbReference type="NCBI Taxonomy" id="722753"/>
    <lineage>
        <taxon>Eukaryota</taxon>
        <taxon>Sar</taxon>
        <taxon>Stramenopiles</taxon>
        <taxon>Ochrophyta</taxon>
        <taxon>Bolidophyceae</taxon>
        <taxon>Parmales</taxon>
        <taxon>Triparmaceae</taxon>
        <taxon>Triparma</taxon>
    </lineage>
</organism>
<feature type="region of interest" description="Disordered" evidence="1">
    <location>
        <begin position="88"/>
        <end position="119"/>
    </location>
</feature>
<dbReference type="AlphaFoldDB" id="A0A9W7G624"/>
<protein>
    <submittedName>
        <fullName evidence="2">Uncharacterized protein</fullName>
    </submittedName>
</protein>